<feature type="site" description="Deprotonates C-terminal active site Cys" evidence="8">
    <location>
        <position position="41"/>
    </location>
</feature>
<evidence type="ECO:0000256" key="6">
    <source>
        <dbReference type="NCBIfam" id="TIGR01068"/>
    </source>
</evidence>
<dbReference type="Proteomes" id="UP000033428">
    <property type="component" value="Unassembled WGS sequence"/>
</dbReference>
<evidence type="ECO:0000256" key="4">
    <source>
        <dbReference type="ARBA" id="ARBA00023157"/>
    </source>
</evidence>
<proteinExistence type="inferred from homology"/>
<dbReference type="PATRIC" id="fig|1609969.3.peg.479"/>
<dbReference type="FunFam" id="3.40.30.10:FF:000001">
    <property type="entry name" value="Thioredoxin"/>
    <property type="match status" value="1"/>
</dbReference>
<evidence type="ECO:0000313" key="12">
    <source>
        <dbReference type="Proteomes" id="UP000033428"/>
    </source>
</evidence>
<comment type="similarity">
    <text evidence="1 7">Belongs to the thioredoxin family.</text>
</comment>
<dbReference type="CDD" id="cd02947">
    <property type="entry name" value="TRX_family"/>
    <property type="match status" value="1"/>
</dbReference>
<feature type="site" description="Contributes to redox potential value" evidence="8">
    <location>
        <position position="49"/>
    </location>
</feature>
<dbReference type="EMBL" id="JYNY01000089">
    <property type="protein sequence ID" value="KJJ85704.1"/>
    <property type="molecule type" value="Genomic_DNA"/>
</dbReference>
<dbReference type="InterPro" id="IPR036249">
    <property type="entry name" value="Thioredoxin-like_sf"/>
</dbReference>
<reference evidence="11 12" key="1">
    <citation type="submission" date="2015-02" db="EMBL/GenBank/DDBJ databases">
        <title>Single-cell genomics of uncultivated deep-branching MTB reveals a conserved set of magnetosome genes.</title>
        <authorList>
            <person name="Kolinko S."/>
            <person name="Richter M."/>
            <person name="Glockner F.O."/>
            <person name="Brachmann A."/>
            <person name="Schuler D."/>
        </authorList>
    </citation>
    <scope>NUCLEOTIDE SEQUENCE [LARGE SCALE GENOMIC DNA]</scope>
    <source>
        <strain evidence="11">SKK-01</strain>
    </source>
</reference>
<sequence>MKNFIIFLKKGETMAGSNVIQVDDTNFKNEILESTLPVLVDFWAEWCGPCRMIAPLIEEFSIKYADRLKVCKVNVDSAPQSAVNYGIMSIPTLMLFNKSEIKEKIVGAVPKDIIISKIEAQI</sequence>
<dbReference type="PANTHER" id="PTHR45663:SF11">
    <property type="entry name" value="GEO12009P1"/>
    <property type="match status" value="1"/>
</dbReference>
<evidence type="ECO:0000256" key="9">
    <source>
        <dbReference type="PIRSR" id="PIRSR000077-4"/>
    </source>
</evidence>
<keyword evidence="11" id="KW-0560">Oxidoreductase</keyword>
<evidence type="ECO:0000256" key="1">
    <source>
        <dbReference type="ARBA" id="ARBA00008987"/>
    </source>
</evidence>
<organism evidence="11 12">
    <name type="scientific">Candidatus Omnitrophus magneticus</name>
    <dbReference type="NCBI Taxonomy" id="1609969"/>
    <lineage>
        <taxon>Bacteria</taxon>
        <taxon>Pseudomonadati</taxon>
        <taxon>Candidatus Omnitrophota</taxon>
        <taxon>Candidatus Omnitrophus</taxon>
    </lineage>
</organism>
<feature type="disulfide bond" description="Redox-active" evidence="9">
    <location>
        <begin position="47"/>
        <end position="50"/>
    </location>
</feature>
<keyword evidence="2" id="KW-0813">Transport</keyword>
<dbReference type="PIRSF" id="PIRSF000077">
    <property type="entry name" value="Thioredoxin"/>
    <property type="match status" value="1"/>
</dbReference>
<accession>A0A0F0CUL3</accession>
<dbReference type="Pfam" id="PF00085">
    <property type="entry name" value="Thioredoxin"/>
    <property type="match status" value="1"/>
</dbReference>
<name>A0A0F0CUL3_9BACT</name>
<dbReference type="InterPro" id="IPR017937">
    <property type="entry name" value="Thioredoxin_CS"/>
</dbReference>
<dbReference type="PRINTS" id="PR00421">
    <property type="entry name" value="THIOREDOXIN"/>
</dbReference>
<comment type="caution">
    <text evidence="11">The sequence shown here is derived from an EMBL/GenBank/DDBJ whole genome shotgun (WGS) entry which is preliminary data.</text>
</comment>
<evidence type="ECO:0000256" key="7">
    <source>
        <dbReference type="PIRNR" id="PIRNR000077"/>
    </source>
</evidence>
<keyword evidence="3" id="KW-0249">Electron transport</keyword>
<dbReference type="AlphaFoldDB" id="A0A0F0CUL3"/>
<dbReference type="InterPro" id="IPR005746">
    <property type="entry name" value="Thioredoxin"/>
</dbReference>
<dbReference type="PANTHER" id="PTHR45663">
    <property type="entry name" value="GEO12009P1"/>
    <property type="match status" value="1"/>
</dbReference>
<feature type="active site" description="Nucleophile" evidence="8">
    <location>
        <position position="47"/>
    </location>
</feature>
<gene>
    <name evidence="11" type="ORF">OMAG_000423</name>
</gene>
<dbReference type="PROSITE" id="PS51352">
    <property type="entry name" value="THIOREDOXIN_2"/>
    <property type="match status" value="1"/>
</dbReference>
<dbReference type="PROSITE" id="PS00194">
    <property type="entry name" value="THIOREDOXIN_1"/>
    <property type="match status" value="1"/>
</dbReference>
<dbReference type="NCBIfam" id="TIGR01068">
    <property type="entry name" value="thioredoxin"/>
    <property type="match status" value="1"/>
</dbReference>
<evidence type="ECO:0000313" key="11">
    <source>
        <dbReference type="EMBL" id="KJJ85704.1"/>
    </source>
</evidence>
<evidence type="ECO:0000256" key="3">
    <source>
        <dbReference type="ARBA" id="ARBA00022982"/>
    </source>
</evidence>
<keyword evidence="12" id="KW-1185">Reference proteome</keyword>
<feature type="active site" description="Nucleophile" evidence="8">
    <location>
        <position position="50"/>
    </location>
</feature>
<dbReference type="Gene3D" id="3.40.30.10">
    <property type="entry name" value="Glutaredoxin"/>
    <property type="match status" value="1"/>
</dbReference>
<dbReference type="SUPFAM" id="SSF52833">
    <property type="entry name" value="Thioredoxin-like"/>
    <property type="match status" value="1"/>
</dbReference>
<protein>
    <recommendedName>
        <fullName evidence="6 7">Thioredoxin</fullName>
    </recommendedName>
</protein>
<feature type="site" description="Contributes to redox potential value" evidence="8">
    <location>
        <position position="48"/>
    </location>
</feature>
<evidence type="ECO:0000256" key="5">
    <source>
        <dbReference type="ARBA" id="ARBA00023284"/>
    </source>
</evidence>
<evidence type="ECO:0000256" key="2">
    <source>
        <dbReference type="ARBA" id="ARBA00022448"/>
    </source>
</evidence>
<dbReference type="InterPro" id="IPR013766">
    <property type="entry name" value="Thioredoxin_domain"/>
</dbReference>
<feature type="domain" description="Thioredoxin" evidence="10">
    <location>
        <begin position="8"/>
        <end position="122"/>
    </location>
</feature>
<evidence type="ECO:0000259" key="10">
    <source>
        <dbReference type="PROSITE" id="PS51352"/>
    </source>
</evidence>
<dbReference type="GO" id="GO:0015035">
    <property type="term" value="F:protein-disulfide reductase activity"/>
    <property type="evidence" value="ECO:0007669"/>
    <property type="project" value="UniProtKB-UniRule"/>
</dbReference>
<dbReference type="GO" id="GO:0005737">
    <property type="term" value="C:cytoplasm"/>
    <property type="evidence" value="ECO:0007669"/>
    <property type="project" value="TreeGrafter"/>
</dbReference>
<evidence type="ECO:0000256" key="8">
    <source>
        <dbReference type="PIRSR" id="PIRSR000077-1"/>
    </source>
</evidence>
<keyword evidence="5 9" id="KW-0676">Redox-active center</keyword>
<keyword evidence="4 9" id="KW-1015">Disulfide bond</keyword>